<evidence type="ECO:0000256" key="1">
    <source>
        <dbReference type="SAM" id="Phobius"/>
    </source>
</evidence>
<dbReference type="Proteomes" id="UP001226867">
    <property type="component" value="Unassembled WGS sequence"/>
</dbReference>
<sequence>MNAALGVRFLAGASFAAGAAAFAGAAFFAGAAAFFAGAAAFFAGAFFAVAMVGFPFLVGHSPMKSDVSTGCQHAK</sequence>
<evidence type="ECO:0000313" key="3">
    <source>
        <dbReference type="EMBL" id="MDP9900013.1"/>
    </source>
</evidence>
<dbReference type="EMBL" id="JAUSRO010000006">
    <property type="protein sequence ID" value="MDP9900013.1"/>
    <property type="molecule type" value="Genomic_DNA"/>
</dbReference>
<evidence type="ECO:0000256" key="2">
    <source>
        <dbReference type="SAM" id="SignalP"/>
    </source>
</evidence>
<gene>
    <name evidence="3" type="ORF">J2W36_002264</name>
</gene>
<comment type="caution">
    <text evidence="3">The sequence shown here is derived from an EMBL/GenBank/DDBJ whole genome shotgun (WGS) entry which is preliminary data.</text>
</comment>
<feature type="chain" id="PRO_5047257375" evidence="2">
    <location>
        <begin position="20"/>
        <end position="75"/>
    </location>
</feature>
<proteinExistence type="predicted"/>
<keyword evidence="1" id="KW-1133">Transmembrane helix</keyword>
<keyword evidence="1" id="KW-0472">Membrane</keyword>
<keyword evidence="4" id="KW-1185">Reference proteome</keyword>
<evidence type="ECO:0000313" key="4">
    <source>
        <dbReference type="Proteomes" id="UP001226867"/>
    </source>
</evidence>
<protein>
    <submittedName>
        <fullName evidence="3">Phage tail protein</fullName>
    </submittedName>
</protein>
<name>A0ABT9S6M0_9BURK</name>
<keyword evidence="1" id="KW-0812">Transmembrane</keyword>
<feature type="signal peptide" evidence="2">
    <location>
        <begin position="1"/>
        <end position="19"/>
    </location>
</feature>
<organism evidence="3 4">
    <name type="scientific">Variovorax ginsengisoli</name>
    <dbReference type="NCBI Taxonomy" id="363844"/>
    <lineage>
        <taxon>Bacteria</taxon>
        <taxon>Pseudomonadati</taxon>
        <taxon>Pseudomonadota</taxon>
        <taxon>Betaproteobacteria</taxon>
        <taxon>Burkholderiales</taxon>
        <taxon>Comamonadaceae</taxon>
        <taxon>Variovorax</taxon>
    </lineage>
</organism>
<accession>A0ABT9S6M0</accession>
<feature type="transmembrane region" description="Helical" evidence="1">
    <location>
        <begin position="33"/>
        <end position="58"/>
    </location>
</feature>
<reference evidence="3 4" key="1">
    <citation type="submission" date="2023-07" db="EMBL/GenBank/DDBJ databases">
        <title>Sorghum-associated microbial communities from plants grown in Nebraska, USA.</title>
        <authorList>
            <person name="Schachtman D."/>
        </authorList>
    </citation>
    <scope>NUCLEOTIDE SEQUENCE [LARGE SCALE GENOMIC DNA]</scope>
    <source>
        <strain evidence="3 4">DS1607</strain>
    </source>
</reference>
<keyword evidence="2" id="KW-0732">Signal</keyword>